<evidence type="ECO:0000259" key="2">
    <source>
        <dbReference type="Pfam" id="PF09458"/>
    </source>
</evidence>
<dbReference type="AlphaFoldDB" id="A0A8H3AQC4"/>
<protein>
    <recommendedName>
        <fullName evidence="2">H-type lectin domain-containing protein</fullName>
    </recommendedName>
</protein>
<dbReference type="Gene3D" id="2.60.40.2080">
    <property type="match status" value="3"/>
</dbReference>
<dbReference type="PANTHER" id="PTHR46938">
    <property type="entry name" value="DISCOIDIN-1 SUBUNIT A-RELATED-RELATED"/>
    <property type="match status" value="1"/>
</dbReference>
<evidence type="ECO:0000313" key="4">
    <source>
        <dbReference type="Proteomes" id="UP000663888"/>
    </source>
</evidence>
<dbReference type="GO" id="GO:0098636">
    <property type="term" value="C:protein complex involved in cell adhesion"/>
    <property type="evidence" value="ECO:0007669"/>
    <property type="project" value="TreeGrafter"/>
</dbReference>
<organism evidence="3 4">
    <name type="scientific">Rhizoctonia solani</name>
    <dbReference type="NCBI Taxonomy" id="456999"/>
    <lineage>
        <taxon>Eukaryota</taxon>
        <taxon>Fungi</taxon>
        <taxon>Dikarya</taxon>
        <taxon>Basidiomycota</taxon>
        <taxon>Agaricomycotina</taxon>
        <taxon>Agaricomycetes</taxon>
        <taxon>Cantharellales</taxon>
        <taxon>Ceratobasidiaceae</taxon>
        <taxon>Rhizoctonia</taxon>
    </lineage>
</organism>
<dbReference type="GO" id="GO:0030247">
    <property type="term" value="F:polysaccharide binding"/>
    <property type="evidence" value="ECO:0007669"/>
    <property type="project" value="TreeGrafter"/>
</dbReference>
<dbReference type="InterPro" id="IPR052487">
    <property type="entry name" value="Galactose-binding_lectin"/>
</dbReference>
<dbReference type="GO" id="GO:0098609">
    <property type="term" value="P:cell-cell adhesion"/>
    <property type="evidence" value="ECO:0007669"/>
    <property type="project" value="TreeGrafter"/>
</dbReference>
<evidence type="ECO:0000313" key="3">
    <source>
        <dbReference type="EMBL" id="CAE6437796.1"/>
    </source>
</evidence>
<accession>A0A8H3AQC4</accession>
<dbReference type="SUPFAM" id="SSF141086">
    <property type="entry name" value="Agglutinin HPA-like"/>
    <property type="match status" value="2"/>
</dbReference>
<name>A0A8H3AQC4_9AGAM</name>
<feature type="region of interest" description="Disordered" evidence="1">
    <location>
        <begin position="1"/>
        <end position="21"/>
    </location>
</feature>
<dbReference type="GO" id="GO:0009986">
    <property type="term" value="C:cell surface"/>
    <property type="evidence" value="ECO:0007669"/>
    <property type="project" value="TreeGrafter"/>
</dbReference>
<reference evidence="3" key="1">
    <citation type="submission" date="2021-01" db="EMBL/GenBank/DDBJ databases">
        <authorList>
            <person name="Kaushik A."/>
        </authorList>
    </citation>
    <scope>NUCLEOTIDE SEQUENCE</scope>
    <source>
        <strain evidence="3">AG4-R118</strain>
    </source>
</reference>
<evidence type="ECO:0000256" key="1">
    <source>
        <dbReference type="SAM" id="MobiDB-lite"/>
    </source>
</evidence>
<feature type="domain" description="H-type lectin" evidence="2">
    <location>
        <begin position="213"/>
        <end position="275"/>
    </location>
</feature>
<dbReference type="Pfam" id="PF09458">
    <property type="entry name" value="H_lectin"/>
    <property type="match status" value="2"/>
</dbReference>
<dbReference type="GO" id="GO:0070492">
    <property type="term" value="F:oligosaccharide binding"/>
    <property type="evidence" value="ECO:0007669"/>
    <property type="project" value="TreeGrafter"/>
</dbReference>
<comment type="caution">
    <text evidence="3">The sequence shown here is derived from an EMBL/GenBank/DDBJ whole genome shotgun (WGS) entry which is preliminary data.</text>
</comment>
<sequence>MSAYTFSTNDDHTRQESVPRAENSRIFETHFPAENIPLGLNLINIKHGTDYRVRSYIDGIEPIDKKYEAFKATVHLDTWHETALLGAGCTWLDVSKWDRQFQFGRLTATNKLTSGNDKVVDIKFERPYDQVPKIVVWFHTVNIDRKQDSRIHAHAEDVTTSGFRLRVHTWGETVVYDSKISWVAVPLNYPNITAGSFGVSCLPTEPLPGYKEEIKFDKSFPRPPRVLIALNKFHTSNKHDLRIEAKAENVTPEGMTLTIKTWGDSVLYEAGADYIVIVD</sequence>
<proteinExistence type="predicted"/>
<dbReference type="EMBL" id="CAJMWX010000877">
    <property type="protein sequence ID" value="CAE6437796.1"/>
    <property type="molecule type" value="Genomic_DNA"/>
</dbReference>
<dbReference type="Proteomes" id="UP000663888">
    <property type="component" value="Unassembled WGS sequence"/>
</dbReference>
<dbReference type="GO" id="GO:0046871">
    <property type="term" value="F:N-acetylgalactosamine binding"/>
    <property type="evidence" value="ECO:0007669"/>
    <property type="project" value="TreeGrafter"/>
</dbReference>
<feature type="compositionally biased region" description="Basic and acidic residues" evidence="1">
    <location>
        <begin position="9"/>
        <end position="21"/>
    </location>
</feature>
<gene>
    <name evidence="3" type="ORF">RDB_LOCUS45150</name>
</gene>
<dbReference type="InterPro" id="IPR019019">
    <property type="entry name" value="H-type_lectin_domain"/>
</dbReference>
<feature type="domain" description="H-type lectin" evidence="2">
    <location>
        <begin position="120"/>
        <end position="185"/>
    </location>
</feature>
<dbReference type="InterPro" id="IPR037221">
    <property type="entry name" value="H-type_lectin_dom_sf"/>
</dbReference>